<evidence type="ECO:0000313" key="3">
    <source>
        <dbReference type="Proteomes" id="UP001500460"/>
    </source>
</evidence>
<gene>
    <name evidence="2" type="ORF">GCM10010421_32180</name>
</gene>
<dbReference type="Proteomes" id="UP001500460">
    <property type="component" value="Unassembled WGS sequence"/>
</dbReference>
<name>A0ABP5WYF5_9ACTN</name>
<comment type="caution">
    <text evidence="2">The sequence shown here is derived from an EMBL/GenBank/DDBJ whole genome shotgun (WGS) entry which is preliminary data.</text>
</comment>
<protein>
    <submittedName>
        <fullName evidence="2">Uncharacterized protein</fullName>
    </submittedName>
</protein>
<feature type="region of interest" description="Disordered" evidence="1">
    <location>
        <begin position="399"/>
        <end position="421"/>
    </location>
</feature>
<dbReference type="EMBL" id="BAAATK010000018">
    <property type="protein sequence ID" value="GAA2439490.1"/>
    <property type="molecule type" value="Genomic_DNA"/>
</dbReference>
<organism evidence="2 3">
    <name type="scientific">Streptomyces glaucus</name>
    <dbReference type="NCBI Taxonomy" id="284029"/>
    <lineage>
        <taxon>Bacteria</taxon>
        <taxon>Bacillati</taxon>
        <taxon>Actinomycetota</taxon>
        <taxon>Actinomycetes</taxon>
        <taxon>Kitasatosporales</taxon>
        <taxon>Streptomycetaceae</taxon>
        <taxon>Streptomyces</taxon>
    </lineage>
</organism>
<evidence type="ECO:0000256" key="1">
    <source>
        <dbReference type="SAM" id="MobiDB-lite"/>
    </source>
</evidence>
<accession>A0ABP5WYF5</accession>
<keyword evidence="3" id="KW-1185">Reference proteome</keyword>
<sequence length="477" mass="52873">MWLRTVGPSRYGGRVTGQIFLATRATVDNWRHLAAVARAYHRNPYLEAERFARTLHRIARGGDPNLGGTGVEVALFGATQITELIEQDGHHWDELLDHFPDLDTLDPDVRRALGALRDGRTDVFEYLAKSFDRLNSGRLSKLLGTLSGIASMIDPDGTRKTLVFDGTKAAPWSVNPKKIPEWRSQLVARLMADETPENTARELPGEELQAMFPGTDPLEAAWLLCGQEADRLSHAKLFYADADTSAVATRKASQPRKAPLSELRVPSPYGMIVFETPIDWSPGFAPLVAASWGREEQGGRVHWWMTHYVHTAGAPPLSAHGFARVAEGDVFADDETYSKDEGAALAVRAVVACWDVITQARVGKAITDVAEERRQPKRLRNDRRRGVVDDGTVRVVTVRGRRPSTLTSRRPGDTGAPSRRYDRGRWWVTEHTRSQCMNPALHQANGCTHEDITILEHPKGPADKPFLNTVHLIQGAG</sequence>
<reference evidence="3" key="1">
    <citation type="journal article" date="2019" name="Int. J. Syst. Evol. Microbiol.">
        <title>The Global Catalogue of Microorganisms (GCM) 10K type strain sequencing project: providing services to taxonomists for standard genome sequencing and annotation.</title>
        <authorList>
            <consortium name="The Broad Institute Genomics Platform"/>
            <consortium name="The Broad Institute Genome Sequencing Center for Infectious Disease"/>
            <person name="Wu L."/>
            <person name="Ma J."/>
        </authorList>
    </citation>
    <scope>NUCLEOTIDE SEQUENCE [LARGE SCALE GENOMIC DNA]</scope>
    <source>
        <strain evidence="3">JCM 6922</strain>
    </source>
</reference>
<evidence type="ECO:0000313" key="2">
    <source>
        <dbReference type="EMBL" id="GAA2439490.1"/>
    </source>
</evidence>
<proteinExistence type="predicted"/>